<dbReference type="AlphaFoldDB" id="A0A0H4X230"/>
<dbReference type="Pfam" id="PF20067">
    <property type="entry name" value="SSL_N"/>
    <property type="match status" value="1"/>
</dbReference>
<dbReference type="KEGG" id="mym:A176_004825"/>
<dbReference type="EMBL" id="CP012109">
    <property type="protein sequence ID" value="AKQ67913.1"/>
    <property type="molecule type" value="Genomic_DNA"/>
</dbReference>
<dbReference type="Pfam" id="PF03088">
    <property type="entry name" value="Str_synth"/>
    <property type="match status" value="1"/>
</dbReference>
<gene>
    <name evidence="6" type="ORF">A176_004825</name>
</gene>
<dbReference type="RefSeq" id="WP_002636333.1">
    <property type="nucleotide sequence ID" value="NZ_CP012109.1"/>
</dbReference>
<reference evidence="6 7" key="1">
    <citation type="journal article" date="2016" name="PLoS ONE">
        <title>Complete Genome Sequence and Comparative Genomics of a Novel Myxobacterium Myxococcus hansupus.</title>
        <authorList>
            <person name="Sharma G."/>
            <person name="Narwani T."/>
            <person name="Subramanian S."/>
        </authorList>
    </citation>
    <scope>NUCLEOTIDE SEQUENCE [LARGE SCALE GENOMIC DNA]</scope>
    <source>
        <strain evidence="7">mixupus</strain>
    </source>
</reference>
<feature type="region of interest" description="Disordered" evidence="4">
    <location>
        <begin position="43"/>
        <end position="68"/>
    </location>
</feature>
<dbReference type="PATRIC" id="fig|1297742.4.peg.4872"/>
<dbReference type="GO" id="GO:0016787">
    <property type="term" value="F:hydrolase activity"/>
    <property type="evidence" value="ECO:0007669"/>
    <property type="project" value="TreeGrafter"/>
</dbReference>
<protein>
    <submittedName>
        <fullName evidence="6">Strictosidine synthase</fullName>
    </submittedName>
</protein>
<name>A0A0H4X230_9BACT</name>
<dbReference type="eggNOG" id="COG3386">
    <property type="taxonomic scope" value="Bacteria"/>
</dbReference>
<dbReference type="PANTHER" id="PTHR10426">
    <property type="entry name" value="STRICTOSIDINE SYNTHASE-RELATED"/>
    <property type="match status" value="1"/>
</dbReference>
<evidence type="ECO:0000259" key="5">
    <source>
        <dbReference type="Pfam" id="PF03088"/>
    </source>
</evidence>
<dbReference type="Proteomes" id="UP000009026">
    <property type="component" value="Chromosome"/>
</dbReference>
<dbReference type="STRING" id="1297742.A176_004825"/>
<dbReference type="Gene3D" id="2.120.10.30">
    <property type="entry name" value="TolB, C-terminal domain"/>
    <property type="match status" value="1"/>
</dbReference>
<comment type="similarity">
    <text evidence="1">Belongs to the strictosidine synthase family.</text>
</comment>
<evidence type="ECO:0000256" key="1">
    <source>
        <dbReference type="ARBA" id="ARBA00009191"/>
    </source>
</evidence>
<keyword evidence="3" id="KW-0325">Glycoprotein</keyword>
<keyword evidence="2" id="KW-0597">Phosphoprotein</keyword>
<organism evidence="6 7">
    <name type="scientific">Pseudomyxococcus hansupus</name>
    <dbReference type="NCBI Taxonomy" id="1297742"/>
    <lineage>
        <taxon>Bacteria</taxon>
        <taxon>Pseudomonadati</taxon>
        <taxon>Myxococcota</taxon>
        <taxon>Myxococcia</taxon>
        <taxon>Myxococcales</taxon>
        <taxon>Cystobacterineae</taxon>
        <taxon>Myxococcaceae</taxon>
        <taxon>Pseudomyxococcus</taxon>
    </lineage>
</organism>
<accession>A0A0H4X230</accession>
<proteinExistence type="inferred from homology"/>
<dbReference type="PANTHER" id="PTHR10426:SF88">
    <property type="entry name" value="ADIPOCYTE PLASMA MEMBRANE-ASSOCIATED PROTEIN HEMOMUCIN-RELATED"/>
    <property type="match status" value="1"/>
</dbReference>
<dbReference type="OrthoDB" id="1158171at2"/>
<keyword evidence="7" id="KW-1185">Reference proteome</keyword>
<dbReference type="InterPro" id="IPR018119">
    <property type="entry name" value="Strictosidine_synth_cons-reg"/>
</dbReference>
<evidence type="ECO:0000256" key="4">
    <source>
        <dbReference type="SAM" id="MobiDB-lite"/>
    </source>
</evidence>
<dbReference type="InterPro" id="IPR011042">
    <property type="entry name" value="6-blade_b-propeller_TolB-like"/>
</dbReference>
<evidence type="ECO:0000313" key="6">
    <source>
        <dbReference type="EMBL" id="AKQ67913.1"/>
    </source>
</evidence>
<dbReference type="PROSITE" id="PS51257">
    <property type="entry name" value="PROKAR_LIPOPROTEIN"/>
    <property type="match status" value="1"/>
</dbReference>
<evidence type="ECO:0000256" key="2">
    <source>
        <dbReference type="ARBA" id="ARBA00022553"/>
    </source>
</evidence>
<evidence type="ECO:0000256" key="3">
    <source>
        <dbReference type="ARBA" id="ARBA00023180"/>
    </source>
</evidence>
<feature type="domain" description="Strictosidine synthase conserved region" evidence="5">
    <location>
        <begin position="186"/>
        <end position="271"/>
    </location>
</feature>
<dbReference type="SUPFAM" id="SSF63829">
    <property type="entry name" value="Calcium-dependent phosphotriesterase"/>
    <property type="match status" value="1"/>
</dbReference>
<evidence type="ECO:0000313" key="7">
    <source>
        <dbReference type="Proteomes" id="UP000009026"/>
    </source>
</evidence>
<sequence>MKTLKWMSRFAVTTLLTLGCDSEEPDVVEDDAPSLTRCHPFAARDTSPARSQRAAGAPTEVNAWTTPAPPAYEGPLAVNSGLENAERFGETLLRGAEDIVFDAQGTLYTGTQDGTVWRAPIDAEGRPATFTALATLPDARPLGLAFDSCGNLLVAAGRRGLIGISADGVVRTLADRVDGTLIEYADELAVAADGTVYLTDASTRYSSAWPYDFLEGKPNGRVVAYEPTTGEVRVLVDDIYFANGVAVTADESAVLIAETFRGRVLRHWLSGARAGTTEPFVENLPVTPDNITLDAQGHLWTTGYLRTDELDALSGSAEQRLGLLQNFTYEQLVAGFPIAPHVLVTVHDAQGNLVRSFHDATGGLFPLSTAVPQGAWLYVGTLSGQGIARVPVP</sequence>